<dbReference type="RefSeq" id="WP_278199857.1">
    <property type="nucleotide sequence ID" value="NZ_JAOWLO010000002.1"/>
</dbReference>
<proteinExistence type="predicted"/>
<accession>A0AB35KA69</accession>
<dbReference type="SMART" id="SM00487">
    <property type="entry name" value="DEXDc"/>
    <property type="match status" value="1"/>
</dbReference>
<evidence type="ECO:0000313" key="3">
    <source>
        <dbReference type="Proteomes" id="UP001152820"/>
    </source>
</evidence>
<gene>
    <name evidence="2" type="ORF">OGZ38_04140</name>
</gene>
<dbReference type="InterPro" id="IPR035901">
    <property type="entry name" value="GIY-YIG_endonuc_sf"/>
</dbReference>
<dbReference type="CDD" id="cd10439">
    <property type="entry name" value="GIY-YIG_COG3410"/>
    <property type="match status" value="1"/>
</dbReference>
<evidence type="ECO:0000313" key="2">
    <source>
        <dbReference type="EMBL" id="MDG5048341.1"/>
    </source>
</evidence>
<evidence type="ECO:0000259" key="1">
    <source>
        <dbReference type="PROSITE" id="PS50164"/>
    </source>
</evidence>
<dbReference type="InterPro" id="IPR014001">
    <property type="entry name" value="Helicase_ATP-bd"/>
</dbReference>
<dbReference type="EMBL" id="JAOWLO010000002">
    <property type="protein sequence ID" value="MDG5048341.1"/>
    <property type="molecule type" value="Genomic_DNA"/>
</dbReference>
<name>A0AB35KA69_9LACT</name>
<protein>
    <submittedName>
        <fullName evidence="2">DUF2075 domain-containing protein</fullName>
    </submittedName>
</protein>
<dbReference type="InterPro" id="IPR018647">
    <property type="entry name" value="SLFN_3-like_DNA/RNA_helicase"/>
</dbReference>
<dbReference type="Gene3D" id="3.40.50.300">
    <property type="entry name" value="P-loop containing nucleotide triphosphate hydrolases"/>
    <property type="match status" value="1"/>
</dbReference>
<dbReference type="SUPFAM" id="SSF52540">
    <property type="entry name" value="P-loop containing nucleoside triphosphate hydrolases"/>
    <property type="match status" value="1"/>
</dbReference>
<dbReference type="Pfam" id="PF09848">
    <property type="entry name" value="SLFN-g3_helicase"/>
    <property type="match status" value="1"/>
</dbReference>
<feature type="domain" description="GIY-YIG" evidence="1">
    <location>
        <begin position="32"/>
        <end position="111"/>
    </location>
</feature>
<dbReference type="Pfam" id="PF01541">
    <property type="entry name" value="GIY-YIG"/>
    <property type="match status" value="1"/>
</dbReference>
<dbReference type="PROSITE" id="PS50164">
    <property type="entry name" value="GIY_YIG"/>
    <property type="match status" value="1"/>
</dbReference>
<dbReference type="AlphaFoldDB" id="A0AB35KA69"/>
<dbReference type="Proteomes" id="UP001152820">
    <property type="component" value="Unassembled WGS sequence"/>
</dbReference>
<dbReference type="InterPro" id="IPR000305">
    <property type="entry name" value="GIY-YIG_endonuc"/>
</dbReference>
<sequence>MAKFEHLTLNLNKGEILKLNQLRQVQVDLLTNGNIIYIYRSSKSKKVYIGQTRHFLNRHKQHYNGQEEKFDIANFDQVKILISQYFNGSALDDVENQLITYFLADNPKTKPSKIFFENNEIINRNGGNNVNDYKERRQICYEVILPFWENVLFKEGWVTTPTLDELRISSLVKYSPIKQLTKEQSNLINEILGTSQKHYVINGDAGTGKTVLLTHIVAKFLSENENKRIAVVVQPNWEKTANEIFKSFGMYNNNLTISTSTKLINKKEYYDIIVVDESHRLSRKGSKQHSAFNTIYKNTEFSMCKNHLEPILALGNQIILMYDVLQAIRPSNISREVFQQLTTSFEKRYLTTQFRIQTPEGKNYNSDDYVNGIKYLLYKDTGLLQYTNYDPNFSRSLFHDNSPDAYFGYYDDKPLENLIDWIDEDRNYHPEHINRVLSGLVEDWKQSDGKRASITHFHEGVISRRWNSTQENWVNAADDDAEDQIGSVFAVQGIDLNKVGVLIGNDLLVDSDGKLYGEPINFKNVNGKHKKSELASPEVRKEFTMFVLNIYYVLLTRGIDGIRIGFWHNDSFKEYFKKTLGI</sequence>
<reference evidence="2" key="1">
    <citation type="submission" date="2022-10" db="EMBL/GenBank/DDBJ databases">
        <authorList>
            <person name="Turner M.S."/>
            <person name="Huang W."/>
        </authorList>
    </citation>
    <scope>NUCLEOTIDE SEQUENCE</scope>
    <source>
        <strain evidence="2">593</strain>
    </source>
</reference>
<comment type="caution">
    <text evidence="2">The sequence shown here is derived from an EMBL/GenBank/DDBJ whole genome shotgun (WGS) entry which is preliminary data.</text>
</comment>
<dbReference type="InterPro" id="IPR027417">
    <property type="entry name" value="P-loop_NTPase"/>
</dbReference>
<reference evidence="2" key="2">
    <citation type="journal article" date="2023" name="Food Microbiol.">
        <title>Evaluation of the fermentation potential of lactic acid bacteria isolated from herbs, fruits and vegetables as starter cultures in nut-based milk alternatives.</title>
        <authorList>
            <person name="Huang W."/>
            <person name="Dong A."/>
            <person name="Pham H.T."/>
            <person name="Zhou C."/>
            <person name="Huo Z."/>
            <person name="Watjen A.P."/>
            <person name="Prakash S."/>
            <person name="Bang-Berthelsen C.H."/>
            <person name="Turner M.S."/>
        </authorList>
    </citation>
    <scope>NUCLEOTIDE SEQUENCE</scope>
    <source>
        <strain evidence="2">593</strain>
    </source>
</reference>
<organism evidence="2 3">
    <name type="scientific">Lactococcus lactis</name>
    <dbReference type="NCBI Taxonomy" id="1358"/>
    <lineage>
        <taxon>Bacteria</taxon>
        <taxon>Bacillati</taxon>
        <taxon>Bacillota</taxon>
        <taxon>Bacilli</taxon>
        <taxon>Lactobacillales</taxon>
        <taxon>Streptococcaceae</taxon>
        <taxon>Lactococcus</taxon>
    </lineage>
</organism>
<dbReference type="SUPFAM" id="SSF82771">
    <property type="entry name" value="GIY-YIG endonuclease"/>
    <property type="match status" value="1"/>
</dbReference>